<accession>I0BDI6</accession>
<dbReference type="Proteomes" id="UP000007392">
    <property type="component" value="Chromosome"/>
</dbReference>
<protein>
    <submittedName>
        <fullName evidence="1">Uncharacterized protein</fullName>
    </submittedName>
</protein>
<organism evidence="1 2">
    <name type="scientific">Paenibacillus mucilaginosus K02</name>
    <dbReference type="NCBI Taxonomy" id="997761"/>
    <lineage>
        <taxon>Bacteria</taxon>
        <taxon>Bacillati</taxon>
        <taxon>Bacillota</taxon>
        <taxon>Bacilli</taxon>
        <taxon>Bacillales</taxon>
        <taxon>Paenibacillaceae</taxon>
        <taxon>Paenibacillus</taxon>
    </lineage>
</organism>
<evidence type="ECO:0000313" key="1">
    <source>
        <dbReference type="EMBL" id="AFH60433.1"/>
    </source>
</evidence>
<dbReference type="HOGENOM" id="CLU_3390552_0_0_9"/>
<sequence>MLAWTQLAAERRAMLQQQVELRKRAGGNMGLK</sequence>
<name>I0BDI6_9BACL</name>
<evidence type="ECO:0000313" key="2">
    <source>
        <dbReference type="Proteomes" id="UP000007392"/>
    </source>
</evidence>
<dbReference type="AlphaFoldDB" id="I0BDI6"/>
<dbReference type="KEGG" id="pmw:B2K_06810"/>
<proteinExistence type="predicted"/>
<reference evidence="1 2" key="1">
    <citation type="submission" date="2013-06" db="EMBL/GenBank/DDBJ databases">
        <title>Complete genome sequence of Paenibacillus mucilaginosus K02.</title>
        <authorList>
            <person name="Xiao B."/>
            <person name="Sun L."/>
            <person name="Xiao L."/>
            <person name="Lian B."/>
        </authorList>
    </citation>
    <scope>NUCLEOTIDE SEQUENCE [LARGE SCALE GENOMIC DNA]</scope>
    <source>
        <strain evidence="1 2">K02</strain>
    </source>
</reference>
<dbReference type="EMBL" id="CP003422">
    <property type="protein sequence ID" value="AFH60433.1"/>
    <property type="molecule type" value="Genomic_DNA"/>
</dbReference>
<gene>
    <name evidence="1" type="ORF">B2K_06810</name>
</gene>